<keyword evidence="1" id="KW-0472">Membrane</keyword>
<sequence length="182" mass="20523">MYYLRTLILYFLPSFSLPLQETRSLQADFGADVTGVFGGEFTGENEILAENFFAFHPNQRKLRHLSSLRYVVARLCCPAAAVLGFAVLGYAYGVLLRPFYDDDASNNVPHSFRLTLFVLCDAPISCPSSSTCDNRFRGDELLSDSFSYKEIEIGIMWEVVLGHRGERSRRGDLSGRNQSERT</sequence>
<evidence type="ECO:0000313" key="3">
    <source>
        <dbReference type="Proteomes" id="UP001341840"/>
    </source>
</evidence>
<comment type="caution">
    <text evidence="2">The sequence shown here is derived from an EMBL/GenBank/DDBJ whole genome shotgun (WGS) entry which is preliminary data.</text>
</comment>
<keyword evidence="3" id="KW-1185">Reference proteome</keyword>
<feature type="transmembrane region" description="Helical" evidence="1">
    <location>
        <begin position="71"/>
        <end position="92"/>
    </location>
</feature>
<reference evidence="2 3" key="1">
    <citation type="journal article" date="2023" name="Plants (Basel)">
        <title>Bridging the Gap: Combining Genomics and Transcriptomics Approaches to Understand Stylosanthes scabra, an Orphan Legume from the Brazilian Caatinga.</title>
        <authorList>
            <person name="Ferreira-Neto J.R.C."/>
            <person name="da Silva M.D."/>
            <person name="Binneck E."/>
            <person name="de Melo N.F."/>
            <person name="da Silva R.H."/>
            <person name="de Melo A.L.T.M."/>
            <person name="Pandolfi V."/>
            <person name="Bustamante F.O."/>
            <person name="Brasileiro-Vidal A.C."/>
            <person name="Benko-Iseppon A.M."/>
        </authorList>
    </citation>
    <scope>NUCLEOTIDE SEQUENCE [LARGE SCALE GENOMIC DNA]</scope>
    <source>
        <tissue evidence="2">Leaves</tissue>
    </source>
</reference>
<dbReference type="Proteomes" id="UP001341840">
    <property type="component" value="Unassembled WGS sequence"/>
</dbReference>
<dbReference type="EMBL" id="JASCZI010242720">
    <property type="protein sequence ID" value="MED6211897.1"/>
    <property type="molecule type" value="Genomic_DNA"/>
</dbReference>
<name>A0ABU6YQ59_9FABA</name>
<evidence type="ECO:0000313" key="2">
    <source>
        <dbReference type="EMBL" id="MED6211897.1"/>
    </source>
</evidence>
<proteinExistence type="predicted"/>
<gene>
    <name evidence="2" type="ORF">PIB30_077983</name>
</gene>
<keyword evidence="1" id="KW-1133">Transmembrane helix</keyword>
<evidence type="ECO:0000256" key="1">
    <source>
        <dbReference type="SAM" id="Phobius"/>
    </source>
</evidence>
<protein>
    <submittedName>
        <fullName evidence="2">Uncharacterized protein</fullName>
    </submittedName>
</protein>
<keyword evidence="1" id="KW-0812">Transmembrane</keyword>
<organism evidence="2 3">
    <name type="scientific">Stylosanthes scabra</name>
    <dbReference type="NCBI Taxonomy" id="79078"/>
    <lineage>
        <taxon>Eukaryota</taxon>
        <taxon>Viridiplantae</taxon>
        <taxon>Streptophyta</taxon>
        <taxon>Embryophyta</taxon>
        <taxon>Tracheophyta</taxon>
        <taxon>Spermatophyta</taxon>
        <taxon>Magnoliopsida</taxon>
        <taxon>eudicotyledons</taxon>
        <taxon>Gunneridae</taxon>
        <taxon>Pentapetalae</taxon>
        <taxon>rosids</taxon>
        <taxon>fabids</taxon>
        <taxon>Fabales</taxon>
        <taxon>Fabaceae</taxon>
        <taxon>Papilionoideae</taxon>
        <taxon>50 kb inversion clade</taxon>
        <taxon>dalbergioids sensu lato</taxon>
        <taxon>Dalbergieae</taxon>
        <taxon>Pterocarpus clade</taxon>
        <taxon>Stylosanthes</taxon>
    </lineage>
</organism>
<accession>A0ABU6YQ59</accession>